<keyword evidence="2" id="KW-0946">Virion</keyword>
<protein>
    <submittedName>
        <fullName evidence="2">CotS family spore coat protein</fullName>
    </submittedName>
</protein>
<dbReference type="PANTHER" id="PTHR39179:SF1">
    <property type="entry name" value="SPORE COAT PROTEIN I"/>
    <property type="match status" value="1"/>
</dbReference>
<dbReference type="RefSeq" id="WP_221861076.1">
    <property type="nucleotide sequence ID" value="NZ_JAIKTU010000007.1"/>
</dbReference>
<dbReference type="PANTHER" id="PTHR39179">
    <property type="entry name" value="SPORE COAT PROTEIN I"/>
    <property type="match status" value="1"/>
</dbReference>
<dbReference type="Gene3D" id="3.90.1200.10">
    <property type="match status" value="1"/>
</dbReference>
<dbReference type="SUPFAM" id="SSF56112">
    <property type="entry name" value="Protein kinase-like (PK-like)"/>
    <property type="match status" value="1"/>
</dbReference>
<accession>A0ABS7KY15</accession>
<gene>
    <name evidence="2" type="ORF">K5V21_09570</name>
</gene>
<dbReference type="InterPro" id="IPR002575">
    <property type="entry name" value="Aminoglycoside_PTrfase"/>
</dbReference>
<dbReference type="Gene3D" id="3.30.200.20">
    <property type="entry name" value="Phosphorylase Kinase, domain 1"/>
    <property type="match status" value="1"/>
</dbReference>
<dbReference type="InterPro" id="IPR014255">
    <property type="entry name" value="Spore_coat_CotS"/>
</dbReference>
<sequence length="331" mass="40001">MNEKIIKNIVEKEYDIEVKSATKIKNTYKINGNEEYCFKIVKYNFPHFYFILSSMLHLKNNGFLNVLDIIKNNKGSLYVELTNGNYAYLTKWVDSRESNYDDIDELKKISEKLSELHICSRNFTITPLMKPRIYWLSWINTFKTRREEILDFAHRISQKAHKNKFDEVFLENLDEEIRRADRSINGLIKSDYSCVMEEHLMKREFCHHDLANHNILIGKNNDINIIDFDYCILDSHLHDLSSLFMRAMKYHRWDKNKGNIILEGYSKNIEISDKEKKIMKSFMLFPQDFWQRGLQMYWEQQPWGEEFLLEKLNKYLNDREEKEEFLNNFFN</sequence>
<dbReference type="InterPro" id="IPR047175">
    <property type="entry name" value="CotS-like"/>
</dbReference>
<keyword evidence="2" id="KW-0167">Capsid protein</keyword>
<dbReference type="NCBIfam" id="TIGR02906">
    <property type="entry name" value="spore_CotS"/>
    <property type="match status" value="1"/>
</dbReference>
<organism evidence="2 3">
    <name type="scientific">Clostridium sardiniense</name>
    <name type="common">Clostridium absonum</name>
    <dbReference type="NCBI Taxonomy" id="29369"/>
    <lineage>
        <taxon>Bacteria</taxon>
        <taxon>Bacillati</taxon>
        <taxon>Bacillota</taxon>
        <taxon>Clostridia</taxon>
        <taxon>Eubacteriales</taxon>
        <taxon>Clostridiaceae</taxon>
        <taxon>Clostridium</taxon>
    </lineage>
</organism>
<dbReference type="EMBL" id="JAIKTU010000007">
    <property type="protein sequence ID" value="MBY0755708.1"/>
    <property type="molecule type" value="Genomic_DNA"/>
</dbReference>
<evidence type="ECO:0000259" key="1">
    <source>
        <dbReference type="Pfam" id="PF01636"/>
    </source>
</evidence>
<dbReference type="PROSITE" id="PS00109">
    <property type="entry name" value="PROTEIN_KINASE_TYR"/>
    <property type="match status" value="1"/>
</dbReference>
<reference evidence="2 3" key="1">
    <citation type="journal article" date="2021" name="Cell Host Microbe">
        <title>in vivo commensal control of Clostridioides difficile virulence.</title>
        <authorList>
            <person name="Girinathan B.P."/>
            <person name="Dibenedetto N."/>
            <person name="Worley J.N."/>
            <person name="Peltier J."/>
            <person name="Arrieta-Ortiz M.L."/>
            <person name="Rupa Christinal Immanuel S."/>
            <person name="Lavin R."/>
            <person name="Delaney M.L."/>
            <person name="Cummins C."/>
            <person name="Hoffmann M."/>
            <person name="Luo Y."/>
            <person name="Gonzalez-Escalona N."/>
            <person name="Allard M."/>
            <person name="Onderdonk A.B."/>
            <person name="Gerber G.K."/>
            <person name="Sonenshein A.L."/>
            <person name="Baliga N."/>
            <person name="Dupuy B."/>
            <person name="Bry L."/>
        </authorList>
    </citation>
    <scope>NUCLEOTIDE SEQUENCE [LARGE SCALE GENOMIC DNA]</scope>
    <source>
        <strain evidence="2 3">DSM 599</strain>
    </source>
</reference>
<dbReference type="InterPro" id="IPR011009">
    <property type="entry name" value="Kinase-like_dom_sf"/>
</dbReference>
<keyword evidence="3" id="KW-1185">Reference proteome</keyword>
<evidence type="ECO:0000313" key="3">
    <source>
        <dbReference type="Proteomes" id="UP001299068"/>
    </source>
</evidence>
<feature type="domain" description="Aminoglycoside phosphotransferase" evidence="1">
    <location>
        <begin position="161"/>
        <end position="250"/>
    </location>
</feature>
<dbReference type="InterPro" id="IPR008266">
    <property type="entry name" value="Tyr_kinase_AS"/>
</dbReference>
<proteinExistence type="predicted"/>
<comment type="caution">
    <text evidence="2">The sequence shown here is derived from an EMBL/GenBank/DDBJ whole genome shotgun (WGS) entry which is preliminary data.</text>
</comment>
<dbReference type="Pfam" id="PF01636">
    <property type="entry name" value="APH"/>
    <property type="match status" value="1"/>
</dbReference>
<name>A0ABS7KY15_CLOSR</name>
<dbReference type="Proteomes" id="UP001299068">
    <property type="component" value="Unassembled WGS sequence"/>
</dbReference>
<evidence type="ECO:0000313" key="2">
    <source>
        <dbReference type="EMBL" id="MBY0755708.1"/>
    </source>
</evidence>